<evidence type="ECO:0000313" key="2">
    <source>
        <dbReference type="EMBL" id="KAG7332050.1"/>
    </source>
</evidence>
<protein>
    <submittedName>
        <fullName evidence="2">Uncharacterized protein</fullName>
    </submittedName>
</protein>
<dbReference type="AlphaFoldDB" id="A0A9D3NZV6"/>
<dbReference type="OrthoDB" id="6351704at2759"/>
<evidence type="ECO:0000256" key="1">
    <source>
        <dbReference type="SAM" id="MobiDB-lite"/>
    </source>
</evidence>
<feature type="compositionally biased region" description="Polar residues" evidence="1">
    <location>
        <begin position="115"/>
        <end position="131"/>
    </location>
</feature>
<comment type="caution">
    <text evidence="2">The sequence shown here is derived from an EMBL/GenBank/DDBJ whole genome shotgun (WGS) entry which is preliminary data.</text>
</comment>
<gene>
    <name evidence="2" type="ORF">KOW79_003884</name>
</gene>
<dbReference type="EMBL" id="JAHKSW010000005">
    <property type="protein sequence ID" value="KAG7332050.1"/>
    <property type="molecule type" value="Genomic_DNA"/>
</dbReference>
<keyword evidence="3" id="KW-1185">Reference proteome</keyword>
<organism evidence="2 3">
    <name type="scientific">Hemibagrus wyckioides</name>
    <dbReference type="NCBI Taxonomy" id="337641"/>
    <lineage>
        <taxon>Eukaryota</taxon>
        <taxon>Metazoa</taxon>
        <taxon>Chordata</taxon>
        <taxon>Craniata</taxon>
        <taxon>Vertebrata</taxon>
        <taxon>Euteleostomi</taxon>
        <taxon>Actinopterygii</taxon>
        <taxon>Neopterygii</taxon>
        <taxon>Teleostei</taxon>
        <taxon>Ostariophysi</taxon>
        <taxon>Siluriformes</taxon>
        <taxon>Bagridae</taxon>
        <taxon>Hemibagrus</taxon>
    </lineage>
</organism>
<evidence type="ECO:0000313" key="3">
    <source>
        <dbReference type="Proteomes" id="UP000824219"/>
    </source>
</evidence>
<proteinExistence type="predicted"/>
<sequence>MGALRHSNPRLPEGAGGVTRAWGSDFHVLLFSSLRHKSAQADYSAASCRNPGSNQGPLDLQSNASPTELFRHLCQGAPCLTEGAGGVTRVVRRWPSHSARQGGSLARAPQMGCRATNTPSASPALQETPNHSQERRERGLGSRQVTDLDWSRLKARGQPPPL</sequence>
<accession>A0A9D3NZV6</accession>
<reference evidence="2 3" key="1">
    <citation type="submission" date="2021-06" db="EMBL/GenBank/DDBJ databases">
        <title>Chromosome-level genome assembly of the red-tail catfish (Hemibagrus wyckioides).</title>
        <authorList>
            <person name="Shao F."/>
        </authorList>
    </citation>
    <scope>NUCLEOTIDE SEQUENCE [LARGE SCALE GENOMIC DNA]</scope>
    <source>
        <strain evidence="2">EC202008001</strain>
        <tissue evidence="2">Blood</tissue>
    </source>
</reference>
<dbReference type="Proteomes" id="UP000824219">
    <property type="component" value="Linkage Group LG05"/>
</dbReference>
<feature type="region of interest" description="Disordered" evidence="1">
    <location>
        <begin position="96"/>
        <end position="162"/>
    </location>
</feature>
<name>A0A9D3NZV6_9TELE</name>